<dbReference type="EMBL" id="DTBE01000091">
    <property type="protein sequence ID" value="HGQ59759.1"/>
    <property type="molecule type" value="Genomic_DNA"/>
</dbReference>
<dbReference type="EMBL" id="DTBP01000043">
    <property type="protein sequence ID" value="HGQ74387.1"/>
    <property type="molecule type" value="Genomic_DNA"/>
</dbReference>
<keyword evidence="2 6" id="KW-0949">S-adenosyl-L-methionine</keyword>
<keyword evidence="1" id="KW-0004">4Fe-4S</keyword>
<dbReference type="GO" id="GO:0003824">
    <property type="term" value="F:catalytic activity"/>
    <property type="evidence" value="ECO:0007669"/>
    <property type="project" value="InterPro"/>
</dbReference>
<feature type="binding site" evidence="6">
    <location>
        <position position="146"/>
    </location>
    <ligand>
        <name>[4Fe-4S] cluster</name>
        <dbReference type="ChEBI" id="CHEBI:49883"/>
        <note>4Fe-4S-S-AdoMet</note>
    </ligand>
</feature>
<dbReference type="AlphaFoldDB" id="A0A7C4NNA9"/>
<dbReference type="SFLD" id="SFLDS00029">
    <property type="entry name" value="Radical_SAM"/>
    <property type="match status" value="1"/>
</dbReference>
<dbReference type="SUPFAM" id="SSF102114">
    <property type="entry name" value="Radical SAM enzymes"/>
    <property type="match status" value="1"/>
</dbReference>
<dbReference type="PANTHER" id="PTHR30352">
    <property type="entry name" value="PYRUVATE FORMATE-LYASE-ACTIVATING ENZYME"/>
    <property type="match status" value="1"/>
</dbReference>
<feature type="binding site" evidence="6">
    <location>
        <position position="150"/>
    </location>
    <ligand>
        <name>[4Fe-4S] cluster</name>
        <dbReference type="ChEBI" id="CHEBI:49883"/>
        <note>4Fe-4S-S-AdoMet</note>
    </ligand>
</feature>
<dbReference type="InterPro" id="IPR007197">
    <property type="entry name" value="rSAM"/>
</dbReference>
<evidence type="ECO:0000256" key="2">
    <source>
        <dbReference type="ARBA" id="ARBA00022691"/>
    </source>
</evidence>
<dbReference type="CDD" id="cd01335">
    <property type="entry name" value="Radical_SAM"/>
    <property type="match status" value="1"/>
</dbReference>
<evidence type="ECO:0000256" key="5">
    <source>
        <dbReference type="ARBA" id="ARBA00023014"/>
    </source>
</evidence>
<dbReference type="InterPro" id="IPR058240">
    <property type="entry name" value="rSAM_sf"/>
</dbReference>
<sequence>MGKCFYCSSESVTISSKIGVCVKCLRKGLGLDKIRETHRSIRRKFGLTLQTPRFNNGIKCRVCGRGCSLLNGVYGYCSVRSIDGGVMKTTTSFNSIVGTYYYDPHPTNCVAFPVCPAITGKGYPKYALSRSGEKGYYNIAVFPGVCNLNCLYCQNWEFKLMTRESSPVLTMDKLVNAVNEWTTCICYFGGDPSPYSTFFIEASRKILYRAEEIGLKIFRICWETNGLWDENLFLKAIDLSLESGGIVKIDFKAWSYEVYEALTGAEPEHVDKIRKNIARVVERAGERGEPPLLVVSTLLVPGYVDEYEIDAMTRFVSDLDSNTPYVFLAFHPEFELTDLPRTSRRHAERAVEIARRNGLKNVYLGNQWLLSDLY</sequence>
<dbReference type="GO" id="GO:0051539">
    <property type="term" value="F:4 iron, 4 sulfur cluster binding"/>
    <property type="evidence" value="ECO:0007669"/>
    <property type="project" value="UniProtKB-KW"/>
</dbReference>
<organism evidence="9">
    <name type="scientific">Staphylothermus marinus</name>
    <dbReference type="NCBI Taxonomy" id="2280"/>
    <lineage>
        <taxon>Archaea</taxon>
        <taxon>Thermoproteota</taxon>
        <taxon>Thermoprotei</taxon>
        <taxon>Desulfurococcales</taxon>
        <taxon>Desulfurococcaceae</taxon>
        <taxon>Staphylothermus</taxon>
    </lineage>
</organism>
<evidence type="ECO:0000256" key="6">
    <source>
        <dbReference type="PIRSR" id="PIRSR004869-50"/>
    </source>
</evidence>
<keyword evidence="5 6" id="KW-0411">Iron-sulfur</keyword>
<dbReference type="InterPro" id="IPR034457">
    <property type="entry name" value="Organic_radical-activating"/>
</dbReference>
<dbReference type="PANTHER" id="PTHR30352:SF22">
    <property type="entry name" value="PYRUVATE FORMATE-LYASE ACTIVATING ENZYME HOMOLOG"/>
    <property type="match status" value="1"/>
</dbReference>
<evidence type="ECO:0000256" key="4">
    <source>
        <dbReference type="ARBA" id="ARBA00023004"/>
    </source>
</evidence>
<dbReference type="Pfam" id="PF04055">
    <property type="entry name" value="Radical_SAM"/>
    <property type="match status" value="1"/>
</dbReference>
<accession>A0A7C4NNA9</accession>
<keyword evidence="4 6" id="KW-0408">Iron</keyword>
<reference evidence="9" key="1">
    <citation type="journal article" date="2020" name="mSystems">
        <title>Genome- and Community-Level Interaction Insights into Carbon Utilization and Element Cycling Functions of Hydrothermarchaeota in Hydrothermal Sediment.</title>
        <authorList>
            <person name="Zhou Z."/>
            <person name="Liu Y."/>
            <person name="Xu W."/>
            <person name="Pan J."/>
            <person name="Luo Z.H."/>
            <person name="Li M."/>
        </authorList>
    </citation>
    <scope>NUCLEOTIDE SEQUENCE [LARGE SCALE GENOMIC DNA]</scope>
    <source>
        <strain evidence="8">SpSt-638</strain>
        <strain evidence="9">SpSt-648</strain>
    </source>
</reference>
<evidence type="ECO:0000313" key="9">
    <source>
        <dbReference type="EMBL" id="HGQ74387.1"/>
    </source>
</evidence>
<feature type="binding site" evidence="6">
    <location>
        <position position="153"/>
    </location>
    <ligand>
        <name>[4Fe-4S] cluster</name>
        <dbReference type="ChEBI" id="CHEBI:49883"/>
        <note>4Fe-4S-S-AdoMet</note>
    </ligand>
</feature>
<feature type="domain" description="Radical SAM core" evidence="7">
    <location>
        <begin position="144"/>
        <end position="307"/>
    </location>
</feature>
<evidence type="ECO:0000313" key="8">
    <source>
        <dbReference type="EMBL" id="HGQ59759.1"/>
    </source>
</evidence>
<keyword evidence="3 6" id="KW-0479">Metal-binding</keyword>
<evidence type="ECO:0000259" key="7">
    <source>
        <dbReference type="Pfam" id="PF04055"/>
    </source>
</evidence>
<dbReference type="Gene3D" id="3.20.20.70">
    <property type="entry name" value="Aldolase class I"/>
    <property type="match status" value="1"/>
</dbReference>
<comment type="cofactor">
    <cofactor evidence="6">
        <name>[4Fe-4S] cluster</name>
        <dbReference type="ChEBI" id="CHEBI:49883"/>
    </cofactor>
    <text evidence="6">Binds 1 [4Fe-4S] cluster. The cluster is coordinated with 3 cysteines and an exchangeable S-adenosyl-L-methionine.</text>
</comment>
<dbReference type="PIRSF" id="PIRSF004869">
    <property type="entry name" value="PflX_prd"/>
    <property type="match status" value="1"/>
</dbReference>
<comment type="caution">
    <text evidence="9">The sequence shown here is derived from an EMBL/GenBank/DDBJ whole genome shotgun (WGS) entry which is preliminary data.</text>
</comment>
<dbReference type="InterPro" id="IPR013785">
    <property type="entry name" value="Aldolase_TIM"/>
</dbReference>
<dbReference type="GO" id="GO:0046872">
    <property type="term" value="F:metal ion binding"/>
    <property type="evidence" value="ECO:0007669"/>
    <property type="project" value="UniProtKB-KW"/>
</dbReference>
<protein>
    <submittedName>
        <fullName evidence="9">Radical SAM protein</fullName>
    </submittedName>
</protein>
<gene>
    <name evidence="8" type="ORF">ENU09_03485</name>
    <name evidence="9" type="ORF">ENU20_04865</name>
</gene>
<name>A0A7C4NNA9_STAMA</name>
<dbReference type="InterPro" id="IPR016431">
    <property type="entry name" value="Pyrv-formate_lyase-activ_prd"/>
</dbReference>
<evidence type="ECO:0000256" key="3">
    <source>
        <dbReference type="ARBA" id="ARBA00022723"/>
    </source>
</evidence>
<evidence type="ECO:0000256" key="1">
    <source>
        <dbReference type="ARBA" id="ARBA00022485"/>
    </source>
</evidence>
<proteinExistence type="predicted"/>